<evidence type="ECO:0000256" key="1">
    <source>
        <dbReference type="SAM" id="MobiDB-lite"/>
    </source>
</evidence>
<protein>
    <submittedName>
        <fullName evidence="2">G12619 protein</fullName>
    </submittedName>
</protein>
<evidence type="ECO:0000313" key="2">
    <source>
        <dbReference type="EMBL" id="CAL5229315.1"/>
    </source>
</evidence>
<feature type="region of interest" description="Disordered" evidence="1">
    <location>
        <begin position="220"/>
        <end position="240"/>
    </location>
</feature>
<dbReference type="SUPFAM" id="SSF54427">
    <property type="entry name" value="NTF2-like"/>
    <property type="match status" value="1"/>
</dbReference>
<dbReference type="Proteomes" id="UP001497392">
    <property type="component" value="Unassembled WGS sequence"/>
</dbReference>
<dbReference type="InterPro" id="IPR032710">
    <property type="entry name" value="NTF2-like_dom_sf"/>
</dbReference>
<feature type="region of interest" description="Disordered" evidence="1">
    <location>
        <begin position="1"/>
        <end position="74"/>
    </location>
</feature>
<feature type="compositionally biased region" description="Basic and acidic residues" evidence="1">
    <location>
        <begin position="220"/>
        <end position="233"/>
    </location>
</feature>
<comment type="caution">
    <text evidence="2">The sequence shown here is derived from an EMBL/GenBank/DDBJ whole genome shotgun (WGS) entry which is preliminary data.</text>
</comment>
<reference evidence="2 3" key="1">
    <citation type="submission" date="2024-06" db="EMBL/GenBank/DDBJ databases">
        <authorList>
            <person name="Kraege A."/>
            <person name="Thomma B."/>
        </authorList>
    </citation>
    <scope>NUCLEOTIDE SEQUENCE [LARGE SCALE GENOMIC DNA]</scope>
</reference>
<dbReference type="EMBL" id="CAXHTA020000020">
    <property type="protein sequence ID" value="CAL5229315.1"/>
    <property type="molecule type" value="Genomic_DNA"/>
</dbReference>
<gene>
    <name evidence="2" type="primary">g12619</name>
    <name evidence="2" type="ORF">VP750_LOCUS11221</name>
</gene>
<accession>A0ABP1GDE0</accession>
<evidence type="ECO:0000313" key="3">
    <source>
        <dbReference type="Proteomes" id="UP001497392"/>
    </source>
</evidence>
<organism evidence="2 3">
    <name type="scientific">Coccomyxa viridis</name>
    <dbReference type="NCBI Taxonomy" id="1274662"/>
    <lineage>
        <taxon>Eukaryota</taxon>
        <taxon>Viridiplantae</taxon>
        <taxon>Chlorophyta</taxon>
        <taxon>core chlorophytes</taxon>
        <taxon>Trebouxiophyceae</taxon>
        <taxon>Trebouxiophyceae incertae sedis</taxon>
        <taxon>Coccomyxaceae</taxon>
        <taxon>Coccomyxa</taxon>
    </lineage>
</organism>
<proteinExistence type="predicted"/>
<keyword evidence="3" id="KW-1185">Reference proteome</keyword>
<name>A0ABP1GDE0_9CHLO</name>
<feature type="compositionally biased region" description="Polar residues" evidence="1">
    <location>
        <begin position="57"/>
        <end position="66"/>
    </location>
</feature>
<dbReference type="Gene3D" id="3.10.450.240">
    <property type="match status" value="1"/>
</dbReference>
<sequence length="340" mass="38612">MQERKDSLCDGSPDHKASKSSGQPQHDAQHDAQQDAPAQQEHGQPPSTDEAAENRQPEQQQQSDTDASAIDRDGTGWADSEMAQKFKEDLQRLSGQNKIERHVREDPTWFPVLLWDGLVAGPIRAFWHSRLLRYCMRNFEKSEFLEGSLDAFHMVLKVWSDQDWTLLYSMTSPRLSKVFREMSEEYAANRLTLHMDPEGELSASLREVKFLSPAGLARYEDDAKDSKEPEPKAKASTTDESGLEGFQSLLQKTADGVYTTSSQWHLVLTVVFHGSVKLTEVNAGGQVVREMIDKKPQKWRFCSTDTVALRETKAWQGLPLFLFEKLDATDPDQWELLEVV</sequence>
<feature type="compositionally biased region" description="Basic and acidic residues" evidence="1">
    <location>
        <begin position="1"/>
        <end position="17"/>
    </location>
</feature>